<evidence type="ECO:0000256" key="7">
    <source>
        <dbReference type="ARBA" id="ARBA00023237"/>
    </source>
</evidence>
<evidence type="ECO:0000256" key="1">
    <source>
        <dbReference type="ARBA" id="ARBA00004571"/>
    </source>
</evidence>
<dbReference type="EMBL" id="CP003349">
    <property type="protein sequence ID" value="AFD07065.1"/>
    <property type="molecule type" value="Genomic_DNA"/>
</dbReference>
<dbReference type="InterPro" id="IPR005017">
    <property type="entry name" value="OMPP1/FadL/TodX"/>
</dbReference>
<dbReference type="SUPFAM" id="SSF56935">
    <property type="entry name" value="Porins"/>
    <property type="match status" value="1"/>
</dbReference>
<comment type="similarity">
    <text evidence="2">Belongs to the OmpP1/FadL family.</text>
</comment>
<keyword evidence="7" id="KW-0998">Cell outer membrane</keyword>
<dbReference type="AlphaFoldDB" id="H8KW44"/>
<evidence type="ECO:0008006" key="10">
    <source>
        <dbReference type="Google" id="ProtNLM"/>
    </source>
</evidence>
<gene>
    <name evidence="8" type="ordered locus">Solca_2010</name>
</gene>
<dbReference type="GO" id="GO:0009279">
    <property type="term" value="C:cell outer membrane"/>
    <property type="evidence" value="ECO:0007669"/>
    <property type="project" value="UniProtKB-SubCell"/>
</dbReference>
<reference evidence="8" key="1">
    <citation type="submission" date="2012-02" db="EMBL/GenBank/DDBJ databases">
        <title>The complete genome of Solitalea canadensis DSM 3403.</title>
        <authorList>
            <consortium name="US DOE Joint Genome Institute (JGI-PGF)"/>
            <person name="Lucas S."/>
            <person name="Copeland A."/>
            <person name="Lapidus A."/>
            <person name="Glavina del Rio T."/>
            <person name="Dalin E."/>
            <person name="Tice H."/>
            <person name="Bruce D."/>
            <person name="Goodwin L."/>
            <person name="Pitluck S."/>
            <person name="Peters L."/>
            <person name="Ovchinnikova G."/>
            <person name="Lu M."/>
            <person name="Kyrpides N."/>
            <person name="Mavromatis K."/>
            <person name="Ivanova N."/>
            <person name="Brettin T."/>
            <person name="Detter J.C."/>
            <person name="Han C."/>
            <person name="Larimer F."/>
            <person name="Land M."/>
            <person name="Hauser L."/>
            <person name="Markowitz V."/>
            <person name="Cheng J.-F."/>
            <person name="Hugenholtz P."/>
            <person name="Woyke T."/>
            <person name="Wu D."/>
            <person name="Spring S."/>
            <person name="Schroeder M."/>
            <person name="Kopitz M."/>
            <person name="Brambilla E."/>
            <person name="Klenk H.-P."/>
            <person name="Eisen J.A."/>
        </authorList>
    </citation>
    <scope>NUCLEOTIDE SEQUENCE</scope>
    <source>
        <strain evidence="8">DSM 3403</strain>
    </source>
</reference>
<sequence length="499" mass="55464">MKIKNLIYFVPFLITPFSLKAQYASDGLKFSQPALNGNARYLSIGGAQGSLGGDLGSLSGNPAGVGMFRKSDISFSLQYNNNSAEGSYLNSPSQKESANNFKLSNFSAAFPIYINRSKVNEISNEWVGVVFGVGYNRTNDFYANFNFNGRNANNSITQSYAQEASAIGTTNDLLPSRLGYAYDNYLIDEEANDPVTGKVLYTPISTGNVDQWINNKYDGSQSETNVSLATNYGNKLYLGGSLTFTNQKYNMEGFFRESGIQSIFQNPNTSVVSMDEKQNLSVKGTGFSGKLGAIYRPVDELRLGGTIYFPTSWNMQEDYVYDLNSTAKDGTVRRPSQLDPSYFEYTLTTPFKFNIGASYFIGKSAFISADVDFIDYSSMKLSSNDIDLDNNFKTEVRQNYRSAINVHLGGEVKFDQLSVRAGFAQYGNPFSENSVNDGKRNYYTSGIGYRINNFYVDAAYVNSSFNTTYRPYLLDDFSEPVINIKQRTNSVVLTVGTRF</sequence>
<dbReference type="HOGENOM" id="CLU_034649_0_0_10"/>
<keyword evidence="5" id="KW-0732">Signal</keyword>
<organism evidence="8 9">
    <name type="scientific">Solitalea canadensis (strain ATCC 29591 / DSM 3403 / JCM 21819 / LMG 8368 / NBRC 15130 / NCIMB 12057 / USAM 9D)</name>
    <name type="common">Flexibacter canadensis</name>
    <dbReference type="NCBI Taxonomy" id="929556"/>
    <lineage>
        <taxon>Bacteria</taxon>
        <taxon>Pseudomonadati</taxon>
        <taxon>Bacteroidota</taxon>
        <taxon>Sphingobacteriia</taxon>
        <taxon>Sphingobacteriales</taxon>
        <taxon>Sphingobacteriaceae</taxon>
        <taxon>Solitalea</taxon>
    </lineage>
</organism>
<evidence type="ECO:0000256" key="6">
    <source>
        <dbReference type="ARBA" id="ARBA00023136"/>
    </source>
</evidence>
<dbReference type="Gene3D" id="2.40.160.60">
    <property type="entry name" value="Outer membrane protein transport protein (OMPP1/FadL/TodX)"/>
    <property type="match status" value="1"/>
</dbReference>
<keyword evidence="3" id="KW-1134">Transmembrane beta strand</keyword>
<protein>
    <recommendedName>
        <fullName evidence="10">Long-chain fatty acid transport protein</fullName>
    </recommendedName>
</protein>
<evidence type="ECO:0000256" key="5">
    <source>
        <dbReference type="ARBA" id="ARBA00022729"/>
    </source>
</evidence>
<evidence type="ECO:0000256" key="3">
    <source>
        <dbReference type="ARBA" id="ARBA00022452"/>
    </source>
</evidence>
<comment type="subcellular location">
    <subcellularLocation>
        <location evidence="1">Cell outer membrane</location>
        <topology evidence="1">Multi-pass membrane protein</topology>
    </subcellularLocation>
</comment>
<dbReference type="GO" id="GO:0015483">
    <property type="term" value="F:long-chain fatty acid transporting porin activity"/>
    <property type="evidence" value="ECO:0007669"/>
    <property type="project" value="TreeGrafter"/>
</dbReference>
<accession>H8KW44</accession>
<keyword evidence="4" id="KW-0812">Transmembrane</keyword>
<dbReference type="KEGG" id="scn:Solca_2010"/>
<dbReference type="STRING" id="929556.Solca_2010"/>
<dbReference type="RefSeq" id="WP_014680292.1">
    <property type="nucleotide sequence ID" value="NC_017770.1"/>
</dbReference>
<dbReference type="OrthoDB" id="9765571at2"/>
<evidence type="ECO:0000256" key="4">
    <source>
        <dbReference type="ARBA" id="ARBA00022692"/>
    </source>
</evidence>
<proteinExistence type="inferred from homology"/>
<dbReference type="PANTHER" id="PTHR35093">
    <property type="entry name" value="OUTER MEMBRANE PROTEIN NMB0088-RELATED"/>
    <property type="match status" value="1"/>
</dbReference>
<keyword evidence="6" id="KW-0472">Membrane</keyword>
<evidence type="ECO:0000256" key="2">
    <source>
        <dbReference type="ARBA" id="ARBA00008163"/>
    </source>
</evidence>
<dbReference type="eggNOG" id="COG2067">
    <property type="taxonomic scope" value="Bacteria"/>
</dbReference>
<evidence type="ECO:0000313" key="8">
    <source>
        <dbReference type="EMBL" id="AFD07065.1"/>
    </source>
</evidence>
<evidence type="ECO:0000313" key="9">
    <source>
        <dbReference type="Proteomes" id="UP000007590"/>
    </source>
</evidence>
<name>H8KW44_SOLCM</name>
<keyword evidence="9" id="KW-1185">Reference proteome</keyword>
<dbReference type="Proteomes" id="UP000007590">
    <property type="component" value="Chromosome"/>
</dbReference>
<dbReference type="PANTHER" id="PTHR35093:SF8">
    <property type="entry name" value="OUTER MEMBRANE PROTEIN NMB0088-RELATED"/>
    <property type="match status" value="1"/>
</dbReference>